<protein>
    <submittedName>
        <fullName evidence="1">Uncharacterized protein</fullName>
    </submittedName>
</protein>
<dbReference type="AlphaFoldDB" id="A0A1R2BK84"/>
<accession>A0A1R2BK84</accession>
<dbReference type="Proteomes" id="UP000187209">
    <property type="component" value="Unassembled WGS sequence"/>
</dbReference>
<reference evidence="1 2" key="1">
    <citation type="submission" date="2016-11" db="EMBL/GenBank/DDBJ databases">
        <title>The macronuclear genome of Stentor coeruleus: a giant cell with tiny introns.</title>
        <authorList>
            <person name="Slabodnick M."/>
            <person name="Ruby J.G."/>
            <person name="Reiff S.B."/>
            <person name="Swart E.C."/>
            <person name="Gosai S."/>
            <person name="Prabakaran S."/>
            <person name="Witkowska E."/>
            <person name="Larue G.E."/>
            <person name="Fisher S."/>
            <person name="Freeman R.M."/>
            <person name="Gunawardena J."/>
            <person name="Chu W."/>
            <person name="Stover N.A."/>
            <person name="Gregory B.D."/>
            <person name="Nowacki M."/>
            <person name="Derisi J."/>
            <person name="Roy S.W."/>
            <person name="Marshall W.F."/>
            <person name="Sood P."/>
        </authorList>
    </citation>
    <scope>NUCLEOTIDE SEQUENCE [LARGE SCALE GENOMIC DNA]</scope>
    <source>
        <strain evidence="1">WM001</strain>
    </source>
</reference>
<evidence type="ECO:0000313" key="2">
    <source>
        <dbReference type="Proteomes" id="UP000187209"/>
    </source>
</evidence>
<sequence>MHTYDIPHLKYSEFKASPHDLCRKNRRKSDFSIPMTELLENRYHVNIVSESHLNVDGNKQIKESIVNKKAFKRIEPHEIKCPAKSLGEKLVRMHQLVIDPLIVEGEFLK</sequence>
<gene>
    <name evidence="1" type="ORF">SteCoe_23323</name>
</gene>
<organism evidence="1 2">
    <name type="scientific">Stentor coeruleus</name>
    <dbReference type="NCBI Taxonomy" id="5963"/>
    <lineage>
        <taxon>Eukaryota</taxon>
        <taxon>Sar</taxon>
        <taxon>Alveolata</taxon>
        <taxon>Ciliophora</taxon>
        <taxon>Postciliodesmatophora</taxon>
        <taxon>Heterotrichea</taxon>
        <taxon>Heterotrichida</taxon>
        <taxon>Stentoridae</taxon>
        <taxon>Stentor</taxon>
    </lineage>
</organism>
<comment type="caution">
    <text evidence="1">The sequence shown here is derived from an EMBL/GenBank/DDBJ whole genome shotgun (WGS) entry which is preliminary data.</text>
</comment>
<evidence type="ECO:0000313" key="1">
    <source>
        <dbReference type="EMBL" id="OMJ77141.1"/>
    </source>
</evidence>
<dbReference type="EMBL" id="MPUH01000591">
    <property type="protein sequence ID" value="OMJ77141.1"/>
    <property type="molecule type" value="Genomic_DNA"/>
</dbReference>
<keyword evidence="2" id="KW-1185">Reference proteome</keyword>
<name>A0A1R2BK84_9CILI</name>
<proteinExistence type="predicted"/>